<feature type="binding site" evidence="3">
    <location>
        <position position="160"/>
    </location>
    <ligand>
        <name>a divalent metal cation</name>
        <dbReference type="ChEBI" id="CHEBI:60240"/>
        <label>2</label>
    </ligand>
</feature>
<name>A0A2H0RCZ5_9BACT</name>
<dbReference type="GO" id="GO:0046872">
    <property type="term" value="F:metal ion binding"/>
    <property type="evidence" value="ECO:0007669"/>
    <property type="project" value="UniProtKB-KW"/>
</dbReference>
<dbReference type="PANTHER" id="PTHR46124:SF2">
    <property type="entry name" value="D-AMINOACYL-TRNA DEACYLASE"/>
    <property type="match status" value="1"/>
</dbReference>
<dbReference type="PANTHER" id="PTHR46124">
    <property type="entry name" value="D-AMINOACYL-TRNA DEACYLASE"/>
    <property type="match status" value="1"/>
</dbReference>
<dbReference type="CDD" id="cd01310">
    <property type="entry name" value="TatD_DNAse"/>
    <property type="match status" value="1"/>
</dbReference>
<protein>
    <submittedName>
        <fullName evidence="4">Hydrolase TatD</fullName>
    </submittedName>
</protein>
<dbReference type="Gene3D" id="3.20.20.140">
    <property type="entry name" value="Metal-dependent hydrolases"/>
    <property type="match status" value="1"/>
</dbReference>
<feature type="binding site" evidence="3">
    <location>
        <position position="88"/>
    </location>
    <ligand>
        <name>a divalent metal cation</name>
        <dbReference type="ChEBI" id="CHEBI:60240"/>
        <label>1</label>
    </ligand>
</feature>
<evidence type="ECO:0000256" key="1">
    <source>
        <dbReference type="ARBA" id="ARBA00022723"/>
    </source>
</evidence>
<evidence type="ECO:0000313" key="4">
    <source>
        <dbReference type="EMBL" id="PIR44347.1"/>
    </source>
</evidence>
<feature type="binding site" evidence="3">
    <location>
        <position position="6"/>
    </location>
    <ligand>
        <name>a divalent metal cation</name>
        <dbReference type="ChEBI" id="CHEBI:60240"/>
        <label>1</label>
    </ligand>
</feature>
<dbReference type="InterPro" id="IPR015991">
    <property type="entry name" value="TatD/YcfH-like"/>
</dbReference>
<dbReference type="PIRSF" id="PIRSF005902">
    <property type="entry name" value="DNase_TatD"/>
    <property type="match status" value="1"/>
</dbReference>
<evidence type="ECO:0000256" key="2">
    <source>
        <dbReference type="ARBA" id="ARBA00022801"/>
    </source>
</evidence>
<feature type="binding site" evidence="3">
    <location>
        <position position="208"/>
    </location>
    <ligand>
        <name>a divalent metal cation</name>
        <dbReference type="ChEBI" id="CHEBI:60240"/>
        <label>1</label>
    </ligand>
</feature>
<proteinExistence type="predicted"/>
<dbReference type="Pfam" id="PF01026">
    <property type="entry name" value="TatD_DNase"/>
    <property type="match status" value="1"/>
</dbReference>
<dbReference type="InterPro" id="IPR032466">
    <property type="entry name" value="Metal_Hydrolase"/>
</dbReference>
<evidence type="ECO:0000256" key="3">
    <source>
        <dbReference type="PIRSR" id="PIRSR005902-1"/>
    </source>
</evidence>
<dbReference type="Proteomes" id="UP000231602">
    <property type="component" value="Unassembled WGS sequence"/>
</dbReference>
<dbReference type="GO" id="GO:0016788">
    <property type="term" value="F:hydrolase activity, acting on ester bonds"/>
    <property type="evidence" value="ECO:0007669"/>
    <property type="project" value="InterPro"/>
</dbReference>
<keyword evidence="2 4" id="KW-0378">Hydrolase</keyword>
<evidence type="ECO:0000313" key="5">
    <source>
        <dbReference type="Proteomes" id="UP000231602"/>
    </source>
</evidence>
<dbReference type="FunFam" id="3.20.20.140:FF:000005">
    <property type="entry name" value="TatD family hydrolase"/>
    <property type="match status" value="1"/>
</dbReference>
<reference evidence="4 5" key="1">
    <citation type="submission" date="2017-09" db="EMBL/GenBank/DDBJ databases">
        <title>Depth-based differentiation of microbial function through sediment-hosted aquifers and enrichment of novel symbionts in the deep terrestrial subsurface.</title>
        <authorList>
            <person name="Probst A.J."/>
            <person name="Ladd B."/>
            <person name="Jarett J.K."/>
            <person name="Geller-Mcgrath D.E."/>
            <person name="Sieber C.M."/>
            <person name="Emerson J.B."/>
            <person name="Anantharaman K."/>
            <person name="Thomas B.C."/>
            <person name="Malmstrom R."/>
            <person name="Stieglmeier M."/>
            <person name="Klingl A."/>
            <person name="Woyke T."/>
            <person name="Ryan C.M."/>
            <person name="Banfield J.F."/>
        </authorList>
    </citation>
    <scope>NUCLEOTIDE SEQUENCE [LARGE SCALE GENOMIC DNA]</scope>
    <source>
        <strain evidence="4">CG10_big_fil_rev_8_21_14_0_10_31_9</strain>
    </source>
</reference>
<accession>A0A2H0RCZ5</accession>
<organism evidence="4 5">
    <name type="scientific">Candidatus Wolfebacteria bacterium CG10_big_fil_rev_8_21_14_0_10_31_9</name>
    <dbReference type="NCBI Taxonomy" id="1975070"/>
    <lineage>
        <taxon>Bacteria</taxon>
        <taxon>Candidatus Wolfeibacteriota</taxon>
    </lineage>
</organism>
<sequence length="260" mass="29880">MIIDSHTHVQFPQFNEDRGEVVKRALDNGIWMVNAGADKKSSQAAIELAHKYTEGVYATVGQHPGENDFDYDFYKLLASDKKVVAIGEFGFEYYIRDPNLRKFGIKNEEKERQRDIFLGHLKIAKEVSKPLIVHCREAFSDLIYILKSNILNNKSPGVIHFFTGTMDDAKKLLEMGFYFTFGGLITFNRDFDEIIKFIPLENLLLETDAPYVSPEPYRGKRNEPIYIIETAEKMAEIKNISFEQVCKTTTQNAKTIFNLT</sequence>
<dbReference type="AlphaFoldDB" id="A0A2H0RCZ5"/>
<feature type="binding site" evidence="3">
    <location>
        <position position="134"/>
    </location>
    <ligand>
        <name>a divalent metal cation</name>
        <dbReference type="ChEBI" id="CHEBI:60240"/>
        <label>2</label>
    </ligand>
</feature>
<feature type="binding site" evidence="3">
    <location>
        <position position="8"/>
    </location>
    <ligand>
        <name>a divalent metal cation</name>
        <dbReference type="ChEBI" id="CHEBI:60240"/>
        <label>1</label>
    </ligand>
</feature>
<dbReference type="GO" id="GO:0004536">
    <property type="term" value="F:DNA nuclease activity"/>
    <property type="evidence" value="ECO:0007669"/>
    <property type="project" value="InterPro"/>
</dbReference>
<keyword evidence="1 3" id="KW-0479">Metal-binding</keyword>
<comment type="caution">
    <text evidence="4">The sequence shown here is derived from an EMBL/GenBank/DDBJ whole genome shotgun (WGS) entry which is preliminary data.</text>
</comment>
<dbReference type="InterPro" id="IPR001130">
    <property type="entry name" value="TatD-like"/>
</dbReference>
<dbReference type="NCBIfam" id="TIGR00010">
    <property type="entry name" value="YchF/TatD family DNA exonuclease"/>
    <property type="match status" value="1"/>
</dbReference>
<dbReference type="EMBL" id="PCXV01000008">
    <property type="protein sequence ID" value="PIR44347.1"/>
    <property type="molecule type" value="Genomic_DNA"/>
</dbReference>
<dbReference type="SUPFAM" id="SSF51556">
    <property type="entry name" value="Metallo-dependent hydrolases"/>
    <property type="match status" value="1"/>
</dbReference>
<gene>
    <name evidence="4" type="ORF">COV23_00295</name>
</gene>